<feature type="binding site" evidence="6">
    <location>
        <begin position="45"/>
        <end position="46"/>
    </location>
    <ligand>
        <name>3-methyl-2-oxobutanoate</name>
        <dbReference type="ChEBI" id="CHEBI:11851"/>
    </ligand>
</feature>
<dbReference type="Proteomes" id="UP001210678">
    <property type="component" value="Unassembled WGS sequence"/>
</dbReference>
<feature type="binding site" evidence="6">
    <location>
        <position position="45"/>
    </location>
    <ligand>
        <name>Mg(2+)</name>
        <dbReference type="ChEBI" id="CHEBI:18420"/>
    </ligand>
</feature>
<dbReference type="PANTHER" id="PTHR20881">
    <property type="entry name" value="3-METHYL-2-OXOBUTANOATE HYDROXYMETHYLTRANSFERASE"/>
    <property type="match status" value="1"/>
</dbReference>
<dbReference type="EMBL" id="JAQLOI010000001">
    <property type="protein sequence ID" value="MDB1123046.1"/>
    <property type="molecule type" value="Genomic_DNA"/>
</dbReference>
<dbReference type="NCBIfam" id="TIGR00222">
    <property type="entry name" value="panB"/>
    <property type="match status" value="1"/>
</dbReference>
<dbReference type="GO" id="GO:0003864">
    <property type="term" value="F:3-methyl-2-oxobutanoate hydroxymethyltransferase activity"/>
    <property type="evidence" value="ECO:0007669"/>
    <property type="project" value="UniProtKB-EC"/>
</dbReference>
<evidence type="ECO:0000256" key="2">
    <source>
        <dbReference type="ARBA" id="ARBA00011424"/>
    </source>
</evidence>
<evidence type="ECO:0000313" key="7">
    <source>
        <dbReference type="EMBL" id="MDB1123046.1"/>
    </source>
</evidence>
<dbReference type="EC" id="2.1.2.11" evidence="6"/>
<dbReference type="CDD" id="cd06557">
    <property type="entry name" value="KPHMT-like"/>
    <property type="match status" value="1"/>
</dbReference>
<dbReference type="RefSeq" id="WP_272133389.1">
    <property type="nucleotide sequence ID" value="NZ_JAQLOI010000001.1"/>
</dbReference>
<accession>A0ABT4YNC7</accession>
<proteinExistence type="inferred from homology"/>
<organism evidence="7 8">
    <name type="scientific">Vibrio algarum</name>
    <dbReference type="NCBI Taxonomy" id="3020714"/>
    <lineage>
        <taxon>Bacteria</taxon>
        <taxon>Pseudomonadati</taxon>
        <taxon>Pseudomonadota</taxon>
        <taxon>Gammaproteobacteria</taxon>
        <taxon>Vibrionales</taxon>
        <taxon>Vibrionaceae</taxon>
        <taxon>Vibrio</taxon>
    </lineage>
</organism>
<feature type="binding site" evidence="6">
    <location>
        <position position="114"/>
    </location>
    <ligand>
        <name>Mg(2+)</name>
        <dbReference type="ChEBI" id="CHEBI:18420"/>
    </ligand>
</feature>
<feature type="binding site" evidence="6">
    <location>
        <position position="84"/>
    </location>
    <ligand>
        <name>3-methyl-2-oxobutanoate</name>
        <dbReference type="ChEBI" id="CHEBI:11851"/>
    </ligand>
</feature>
<comment type="pathway">
    <text evidence="6">Cofactor biosynthesis; (R)-pantothenate biosynthesis; (R)-pantoate from 3-methyl-2-oxobutanoate: step 1/2.</text>
</comment>
<dbReference type="NCBIfam" id="NF001452">
    <property type="entry name" value="PRK00311.1"/>
    <property type="match status" value="1"/>
</dbReference>
<comment type="function">
    <text evidence="6">Catalyzes the reversible reaction in which hydroxymethyl group from 5,10-methylenetetrahydrofolate is transferred onto alpha-ketoisovalerate to form ketopantoate.</text>
</comment>
<dbReference type="PANTHER" id="PTHR20881:SF0">
    <property type="entry name" value="3-METHYL-2-OXOBUTANOATE HYDROXYMETHYLTRANSFERASE"/>
    <property type="match status" value="1"/>
</dbReference>
<dbReference type="InterPro" id="IPR003700">
    <property type="entry name" value="Pantoate_hydroxy_MeTrfase"/>
</dbReference>
<dbReference type="HAMAP" id="MF_00156">
    <property type="entry name" value="PanB"/>
    <property type="match status" value="1"/>
</dbReference>
<protein>
    <recommendedName>
        <fullName evidence="6">3-methyl-2-oxobutanoate hydroxymethyltransferase</fullName>
        <ecNumber evidence="6">2.1.2.11</ecNumber>
    </recommendedName>
    <alternativeName>
        <fullName evidence="6">Ketopantoate hydroxymethyltransferase</fullName>
        <shortName evidence="6">KPHMT</shortName>
    </alternativeName>
</protein>
<feature type="active site" description="Proton acceptor" evidence="6">
    <location>
        <position position="181"/>
    </location>
</feature>
<dbReference type="InterPro" id="IPR015813">
    <property type="entry name" value="Pyrv/PenolPyrv_kinase-like_dom"/>
</dbReference>
<comment type="caution">
    <text evidence="7">The sequence shown here is derived from an EMBL/GenBank/DDBJ whole genome shotgun (WGS) entry which is preliminary data.</text>
</comment>
<dbReference type="Pfam" id="PF02548">
    <property type="entry name" value="Pantoate_transf"/>
    <property type="match status" value="1"/>
</dbReference>
<keyword evidence="8" id="KW-1185">Reference proteome</keyword>
<comment type="similarity">
    <text evidence="1 6">Belongs to the PanB family.</text>
</comment>
<keyword evidence="4 6" id="KW-0808">Transferase</keyword>
<comment type="cofactor">
    <cofactor evidence="6">
        <name>Mg(2+)</name>
        <dbReference type="ChEBI" id="CHEBI:18420"/>
    </cofactor>
    <text evidence="6">Binds 1 Mg(2+) ion per subunit.</text>
</comment>
<keyword evidence="5 6" id="KW-0479">Metal-binding</keyword>
<keyword evidence="3 6" id="KW-0566">Pantothenate biosynthesis</keyword>
<evidence type="ECO:0000313" key="8">
    <source>
        <dbReference type="Proteomes" id="UP001210678"/>
    </source>
</evidence>
<feature type="binding site" evidence="6">
    <location>
        <position position="84"/>
    </location>
    <ligand>
        <name>Mg(2+)</name>
        <dbReference type="ChEBI" id="CHEBI:18420"/>
    </ligand>
</feature>
<evidence type="ECO:0000256" key="5">
    <source>
        <dbReference type="ARBA" id="ARBA00022723"/>
    </source>
</evidence>
<dbReference type="Gene3D" id="3.20.20.60">
    <property type="entry name" value="Phosphoenolpyruvate-binding domains"/>
    <property type="match status" value="1"/>
</dbReference>
<reference evidence="7 8" key="1">
    <citation type="submission" date="2023-01" db="EMBL/GenBank/DDBJ databases">
        <title>Vibrio sp. KJ40-1 sp.nov, isolated from marine algae.</title>
        <authorList>
            <person name="Butt M."/>
            <person name="Kim J.M.J."/>
            <person name="Jeon C.O.C."/>
        </authorList>
    </citation>
    <scope>NUCLEOTIDE SEQUENCE [LARGE SCALE GENOMIC DNA]</scope>
    <source>
        <strain evidence="7 8">KJ40-1</strain>
    </source>
</reference>
<keyword evidence="6" id="KW-0963">Cytoplasm</keyword>
<comment type="catalytic activity">
    <reaction evidence="6">
        <text>(6R)-5,10-methylene-5,6,7,8-tetrahydrofolate + 3-methyl-2-oxobutanoate + H2O = 2-dehydropantoate + (6S)-5,6,7,8-tetrahydrofolate</text>
        <dbReference type="Rhea" id="RHEA:11824"/>
        <dbReference type="ChEBI" id="CHEBI:11561"/>
        <dbReference type="ChEBI" id="CHEBI:11851"/>
        <dbReference type="ChEBI" id="CHEBI:15377"/>
        <dbReference type="ChEBI" id="CHEBI:15636"/>
        <dbReference type="ChEBI" id="CHEBI:57453"/>
        <dbReference type="EC" id="2.1.2.11"/>
    </reaction>
</comment>
<name>A0ABT4YNC7_9VIBR</name>
<keyword evidence="6" id="KW-0460">Magnesium</keyword>
<sequence>MKKITINDLITWKRDGRKFASSTAYDASFAQLFEQQEMPVLLVGDSLGMVLQGQDNTLPVTIEDMAYHTRSVRLGSPNSLLMADMPFMSYATPEQAGQNAAKLMQSGANMVKLEGGKWLVDTVKFLTERAVPVCAHLGLTPQSVNIFGGYKIQGRDQEKADQMVSDAIAMQEAGAQIVLLECVPAELAKRITKAVDIPVIGIGAGSDTDGQILVMHDMFGISANYMPKFSKNFLAETGDIRKAVSLYISEVQDGTFPGSDHTIA</sequence>
<comment type="subcellular location">
    <subcellularLocation>
        <location evidence="6">Cytoplasm</location>
    </subcellularLocation>
</comment>
<dbReference type="PIRSF" id="PIRSF000388">
    <property type="entry name" value="Pantoate_hydroxy_MeTrfase"/>
    <property type="match status" value="1"/>
</dbReference>
<evidence type="ECO:0000256" key="1">
    <source>
        <dbReference type="ARBA" id="ARBA00008676"/>
    </source>
</evidence>
<dbReference type="InterPro" id="IPR040442">
    <property type="entry name" value="Pyrv_kinase-like_dom_sf"/>
</dbReference>
<evidence type="ECO:0000256" key="3">
    <source>
        <dbReference type="ARBA" id="ARBA00022655"/>
    </source>
</evidence>
<evidence type="ECO:0000256" key="6">
    <source>
        <dbReference type="HAMAP-Rule" id="MF_00156"/>
    </source>
</evidence>
<gene>
    <name evidence="6 7" type="primary">panB</name>
    <name evidence="7" type="ORF">PGX00_04880</name>
</gene>
<dbReference type="SUPFAM" id="SSF51621">
    <property type="entry name" value="Phosphoenolpyruvate/pyruvate domain"/>
    <property type="match status" value="1"/>
</dbReference>
<feature type="binding site" evidence="6">
    <location>
        <position position="112"/>
    </location>
    <ligand>
        <name>3-methyl-2-oxobutanoate</name>
        <dbReference type="ChEBI" id="CHEBI:11851"/>
    </ligand>
</feature>
<evidence type="ECO:0000256" key="4">
    <source>
        <dbReference type="ARBA" id="ARBA00022679"/>
    </source>
</evidence>
<comment type="subunit">
    <text evidence="2 6">Homodecamer; pentamer of dimers.</text>
</comment>